<name>A0AAV4XTA5_CAEEX</name>
<accession>A0AAV4XTA5</accession>
<gene>
    <name evidence="2" type="ORF">CEXT_548981</name>
</gene>
<reference evidence="2 3" key="1">
    <citation type="submission" date="2021-06" db="EMBL/GenBank/DDBJ databases">
        <title>Caerostris extrusa draft genome.</title>
        <authorList>
            <person name="Kono N."/>
            <person name="Arakawa K."/>
        </authorList>
    </citation>
    <scope>NUCLEOTIDE SEQUENCE [LARGE SCALE GENOMIC DNA]</scope>
</reference>
<feature type="compositionally biased region" description="Polar residues" evidence="1">
    <location>
        <begin position="1"/>
        <end position="17"/>
    </location>
</feature>
<dbReference type="Proteomes" id="UP001054945">
    <property type="component" value="Unassembled WGS sequence"/>
</dbReference>
<keyword evidence="3" id="KW-1185">Reference proteome</keyword>
<evidence type="ECO:0000313" key="2">
    <source>
        <dbReference type="EMBL" id="GIY97959.1"/>
    </source>
</evidence>
<proteinExistence type="predicted"/>
<sequence length="112" mass="13020">MNSSSPIKNQIPKNPSLNPRYPELIKVMAPLKIFQVRKCEFCCDGNNNNKHVTNNKRRGSTMNRGTHCTYIKAKRMVPWYVARQCREPEVVIEECVFQLLDEAESEIYAVFI</sequence>
<dbReference type="AlphaFoldDB" id="A0AAV4XTA5"/>
<evidence type="ECO:0000313" key="3">
    <source>
        <dbReference type="Proteomes" id="UP001054945"/>
    </source>
</evidence>
<evidence type="ECO:0000256" key="1">
    <source>
        <dbReference type="SAM" id="MobiDB-lite"/>
    </source>
</evidence>
<dbReference type="EMBL" id="BPLR01018235">
    <property type="protein sequence ID" value="GIY97959.1"/>
    <property type="molecule type" value="Genomic_DNA"/>
</dbReference>
<protein>
    <submittedName>
        <fullName evidence="2">Uncharacterized protein</fullName>
    </submittedName>
</protein>
<organism evidence="2 3">
    <name type="scientific">Caerostris extrusa</name>
    <name type="common">Bark spider</name>
    <name type="synonym">Caerostris bankana</name>
    <dbReference type="NCBI Taxonomy" id="172846"/>
    <lineage>
        <taxon>Eukaryota</taxon>
        <taxon>Metazoa</taxon>
        <taxon>Ecdysozoa</taxon>
        <taxon>Arthropoda</taxon>
        <taxon>Chelicerata</taxon>
        <taxon>Arachnida</taxon>
        <taxon>Araneae</taxon>
        <taxon>Araneomorphae</taxon>
        <taxon>Entelegynae</taxon>
        <taxon>Araneoidea</taxon>
        <taxon>Araneidae</taxon>
        <taxon>Caerostris</taxon>
    </lineage>
</organism>
<feature type="region of interest" description="Disordered" evidence="1">
    <location>
        <begin position="1"/>
        <end position="20"/>
    </location>
</feature>
<comment type="caution">
    <text evidence="2">The sequence shown here is derived from an EMBL/GenBank/DDBJ whole genome shotgun (WGS) entry which is preliminary data.</text>
</comment>